<keyword evidence="7 10" id="KW-0472">Membrane</keyword>
<dbReference type="Pfam" id="PF07690">
    <property type="entry name" value="MFS_1"/>
    <property type="match status" value="1"/>
</dbReference>
<feature type="compositionally biased region" description="Polar residues" evidence="9">
    <location>
        <begin position="1"/>
        <end position="25"/>
    </location>
</feature>
<feature type="transmembrane region" description="Helical" evidence="10">
    <location>
        <begin position="365"/>
        <end position="386"/>
    </location>
</feature>
<evidence type="ECO:0000256" key="10">
    <source>
        <dbReference type="SAM" id="Phobius"/>
    </source>
</evidence>
<dbReference type="PRINTS" id="PR01036">
    <property type="entry name" value="TCRTETB"/>
</dbReference>
<feature type="transmembrane region" description="Helical" evidence="10">
    <location>
        <begin position="291"/>
        <end position="312"/>
    </location>
</feature>
<dbReference type="InterPro" id="IPR020846">
    <property type="entry name" value="MFS_dom"/>
</dbReference>
<accession>A0A2J6QF18</accession>
<dbReference type="InterPro" id="IPR036259">
    <property type="entry name" value="MFS_trans_sf"/>
</dbReference>
<keyword evidence="6 10" id="KW-1133">Transmembrane helix</keyword>
<feature type="compositionally biased region" description="Basic and acidic residues" evidence="9">
    <location>
        <begin position="27"/>
        <end position="38"/>
    </location>
</feature>
<dbReference type="GO" id="GO:0005886">
    <property type="term" value="C:plasma membrane"/>
    <property type="evidence" value="ECO:0007669"/>
    <property type="project" value="UniProtKB-SubCell"/>
</dbReference>
<evidence type="ECO:0000256" key="8">
    <source>
        <dbReference type="ARBA" id="ARBA00023180"/>
    </source>
</evidence>
<feature type="transmembrane region" description="Helical" evidence="10">
    <location>
        <begin position="97"/>
        <end position="121"/>
    </location>
</feature>
<sequence length="596" mass="63461">MASSSEKPPTIVDDSTSETLKSANPSIDEKGGEAENSVREGSQSPEPTVSNANAARVSTDSGLRKVHSTTKDVQDEITRVMTSGEGVEYPTGVKLGLISLALCLSVFLMALDNTIIATAIPKITDQFHSLQDVGWYGSAYLLTTASFQLLFGKFYTFFSIKYVYLTAIGIFELGSLVCGIAPNSIALILGRAIAGLGSAGILSGALIIVAYSVPLAKRPMYTGFIGAMYGIASVAGPLLGGVFTDKATWRWCFFINLPIGAIAIVVILVFFKAPERAAVASLGWKARIKEFDLLGTVFFIPAVICLLLALQWGGTKYEWSSWRIILLFCFFGVLIAIFIVIQFWKQDTATIPPKMMKKRSMWAAAMFSFCMGSFFLLLVYFLPIWFQAVKGASAVKSGIMNLPMVLSLVLVSIISGIGVTLVGYYAPLMIVSSVIAAIGAGMLSTFTPASGHAMWIGYQCLTGIGIGLGMQQPLIAVQTVLDISQVPVGTSVIIFVQTLGGALFVSIGENVFTNKLVANLAKYAPEINPDIVLSTGATSIQQTISKASLPGVTLAYNNALTHAFLVSAIMAVLTLIGSAAIEWKSVKGKKIEMGAA</sequence>
<evidence type="ECO:0000256" key="5">
    <source>
        <dbReference type="ARBA" id="ARBA00022692"/>
    </source>
</evidence>
<dbReference type="PROSITE" id="PS50850">
    <property type="entry name" value="MFS"/>
    <property type="match status" value="1"/>
</dbReference>
<gene>
    <name evidence="12" type="ORF">NA56DRAFT_593977</name>
</gene>
<reference evidence="12 13" key="1">
    <citation type="submission" date="2016-05" db="EMBL/GenBank/DDBJ databases">
        <title>A degradative enzymes factory behind the ericoid mycorrhizal symbiosis.</title>
        <authorList>
            <consortium name="DOE Joint Genome Institute"/>
            <person name="Martino E."/>
            <person name="Morin E."/>
            <person name="Grelet G."/>
            <person name="Kuo A."/>
            <person name="Kohler A."/>
            <person name="Daghino S."/>
            <person name="Barry K."/>
            <person name="Choi C."/>
            <person name="Cichocki N."/>
            <person name="Clum A."/>
            <person name="Copeland A."/>
            <person name="Hainaut M."/>
            <person name="Haridas S."/>
            <person name="Labutti K."/>
            <person name="Lindquist E."/>
            <person name="Lipzen A."/>
            <person name="Khouja H.-R."/>
            <person name="Murat C."/>
            <person name="Ohm R."/>
            <person name="Olson A."/>
            <person name="Spatafora J."/>
            <person name="Veneault-Fourrey C."/>
            <person name="Henrissat B."/>
            <person name="Grigoriev I."/>
            <person name="Martin F."/>
            <person name="Perotto S."/>
        </authorList>
    </citation>
    <scope>NUCLEOTIDE SEQUENCE [LARGE SCALE GENOMIC DNA]</scope>
    <source>
        <strain evidence="12 13">UAMH 7357</strain>
    </source>
</reference>
<dbReference type="AlphaFoldDB" id="A0A2J6QF18"/>
<feature type="transmembrane region" description="Helical" evidence="10">
    <location>
        <begin position="424"/>
        <end position="443"/>
    </location>
</feature>
<dbReference type="OrthoDB" id="10021397at2759"/>
<feature type="transmembrane region" description="Helical" evidence="10">
    <location>
        <begin position="163"/>
        <end position="182"/>
    </location>
</feature>
<keyword evidence="8" id="KW-0325">Glycoprotein</keyword>
<feature type="compositionally biased region" description="Polar residues" evidence="9">
    <location>
        <begin position="39"/>
        <end position="61"/>
    </location>
</feature>
<feature type="domain" description="Major facilitator superfamily (MFS) profile" evidence="11">
    <location>
        <begin position="98"/>
        <end position="586"/>
    </location>
</feature>
<feature type="transmembrane region" description="Helical" evidence="10">
    <location>
        <begin position="455"/>
        <end position="476"/>
    </location>
</feature>
<keyword evidence="4" id="KW-1003">Cell membrane</keyword>
<dbReference type="SUPFAM" id="SSF103473">
    <property type="entry name" value="MFS general substrate transporter"/>
    <property type="match status" value="2"/>
</dbReference>
<evidence type="ECO:0000256" key="3">
    <source>
        <dbReference type="ARBA" id="ARBA00022448"/>
    </source>
</evidence>
<evidence type="ECO:0000256" key="2">
    <source>
        <dbReference type="ARBA" id="ARBA00007520"/>
    </source>
</evidence>
<protein>
    <submittedName>
        <fullName evidence="12">Putative HC-toxin efflux carrier</fullName>
    </submittedName>
</protein>
<evidence type="ECO:0000256" key="4">
    <source>
        <dbReference type="ARBA" id="ARBA00022475"/>
    </source>
</evidence>
<feature type="transmembrane region" description="Helical" evidence="10">
    <location>
        <begin position="133"/>
        <end position="151"/>
    </location>
</feature>
<feature type="transmembrane region" description="Helical" evidence="10">
    <location>
        <begin position="488"/>
        <end position="507"/>
    </location>
</feature>
<keyword evidence="13" id="KW-1185">Reference proteome</keyword>
<evidence type="ECO:0000313" key="12">
    <source>
        <dbReference type="EMBL" id="PMD24864.1"/>
    </source>
</evidence>
<evidence type="ECO:0000256" key="9">
    <source>
        <dbReference type="SAM" id="MobiDB-lite"/>
    </source>
</evidence>
<proteinExistence type="inferred from homology"/>
<dbReference type="FunFam" id="1.20.1250.20:FF:000196">
    <property type="entry name" value="MFS toxin efflux pump (AflT)"/>
    <property type="match status" value="1"/>
</dbReference>
<evidence type="ECO:0000259" key="11">
    <source>
        <dbReference type="PROSITE" id="PS50850"/>
    </source>
</evidence>
<evidence type="ECO:0000256" key="1">
    <source>
        <dbReference type="ARBA" id="ARBA00004651"/>
    </source>
</evidence>
<dbReference type="Proteomes" id="UP000235672">
    <property type="component" value="Unassembled WGS sequence"/>
</dbReference>
<evidence type="ECO:0000256" key="6">
    <source>
        <dbReference type="ARBA" id="ARBA00022989"/>
    </source>
</evidence>
<dbReference type="GO" id="GO:0022857">
    <property type="term" value="F:transmembrane transporter activity"/>
    <property type="evidence" value="ECO:0007669"/>
    <property type="project" value="InterPro"/>
</dbReference>
<dbReference type="PANTHER" id="PTHR23501">
    <property type="entry name" value="MAJOR FACILITATOR SUPERFAMILY"/>
    <property type="match status" value="1"/>
</dbReference>
<organism evidence="12 13">
    <name type="scientific">Hyaloscypha hepaticicola</name>
    <dbReference type="NCBI Taxonomy" id="2082293"/>
    <lineage>
        <taxon>Eukaryota</taxon>
        <taxon>Fungi</taxon>
        <taxon>Dikarya</taxon>
        <taxon>Ascomycota</taxon>
        <taxon>Pezizomycotina</taxon>
        <taxon>Leotiomycetes</taxon>
        <taxon>Helotiales</taxon>
        <taxon>Hyaloscyphaceae</taxon>
        <taxon>Hyaloscypha</taxon>
    </lineage>
</organism>
<keyword evidence="3" id="KW-0813">Transport</keyword>
<comment type="similarity">
    <text evidence="2">Belongs to the major facilitator superfamily. TCR/Tet family.</text>
</comment>
<feature type="transmembrane region" description="Helical" evidence="10">
    <location>
        <begin position="220"/>
        <end position="242"/>
    </location>
</feature>
<dbReference type="Gene3D" id="1.20.1250.20">
    <property type="entry name" value="MFS general substrate transporter like domains"/>
    <property type="match status" value="2"/>
</dbReference>
<feature type="transmembrane region" description="Helical" evidence="10">
    <location>
        <begin position="248"/>
        <end position="271"/>
    </location>
</feature>
<feature type="transmembrane region" description="Helical" evidence="10">
    <location>
        <begin position="398"/>
        <end position="417"/>
    </location>
</feature>
<evidence type="ECO:0000256" key="7">
    <source>
        <dbReference type="ARBA" id="ARBA00023136"/>
    </source>
</evidence>
<feature type="transmembrane region" description="Helical" evidence="10">
    <location>
        <begin position="188"/>
        <end position="213"/>
    </location>
</feature>
<dbReference type="FunFam" id="1.20.1720.10:FF:000012">
    <property type="entry name" value="MFS toxin efflux pump (AflT)"/>
    <property type="match status" value="1"/>
</dbReference>
<feature type="region of interest" description="Disordered" evidence="9">
    <location>
        <begin position="1"/>
        <end position="70"/>
    </location>
</feature>
<dbReference type="EMBL" id="KZ613471">
    <property type="protein sequence ID" value="PMD24864.1"/>
    <property type="molecule type" value="Genomic_DNA"/>
</dbReference>
<dbReference type="FunFam" id="1.20.1250.20:FF:000489">
    <property type="entry name" value="MFS general substrate transporter"/>
    <property type="match status" value="1"/>
</dbReference>
<comment type="subcellular location">
    <subcellularLocation>
        <location evidence="1">Cell membrane</location>
        <topology evidence="1">Multi-pass membrane protein</topology>
    </subcellularLocation>
</comment>
<evidence type="ECO:0000313" key="13">
    <source>
        <dbReference type="Proteomes" id="UP000235672"/>
    </source>
</evidence>
<feature type="transmembrane region" description="Helical" evidence="10">
    <location>
        <begin position="559"/>
        <end position="581"/>
    </location>
</feature>
<dbReference type="CDD" id="cd17502">
    <property type="entry name" value="MFS_Azr1_MDR_like"/>
    <property type="match status" value="1"/>
</dbReference>
<dbReference type="PANTHER" id="PTHR23501:SF199">
    <property type="entry name" value="MFS EFFLUX TRANSPORTER INPD-RELATED"/>
    <property type="match status" value="1"/>
</dbReference>
<name>A0A2J6QF18_9HELO</name>
<feature type="transmembrane region" description="Helical" evidence="10">
    <location>
        <begin position="324"/>
        <end position="344"/>
    </location>
</feature>
<keyword evidence="5 10" id="KW-0812">Transmembrane</keyword>
<dbReference type="InterPro" id="IPR011701">
    <property type="entry name" value="MFS"/>
</dbReference>